<evidence type="ECO:0000256" key="5">
    <source>
        <dbReference type="ARBA" id="ARBA00022679"/>
    </source>
</evidence>
<dbReference type="Proteomes" id="UP000010310">
    <property type="component" value="Unassembled WGS sequence"/>
</dbReference>
<evidence type="ECO:0000256" key="8">
    <source>
        <dbReference type="ARBA" id="ARBA00022741"/>
    </source>
</evidence>
<comment type="caution">
    <text evidence="13">The sequence shown here is derived from an EMBL/GenBank/DDBJ whole genome shotgun (WGS) entry which is preliminary data.</text>
</comment>
<protein>
    <recommendedName>
        <fullName evidence="10">L-threonylcarbamoyladenylate synthase</fullName>
        <ecNumber evidence="3">2.7.7.87</ecNumber>
    </recommendedName>
    <alternativeName>
        <fullName evidence="10">L-threonylcarbamoyladenylate synthase</fullName>
    </alternativeName>
</protein>
<keyword evidence="4" id="KW-0963">Cytoplasm</keyword>
<dbReference type="GO" id="GO:0005737">
    <property type="term" value="C:cytoplasm"/>
    <property type="evidence" value="ECO:0007669"/>
    <property type="project" value="UniProtKB-SubCell"/>
</dbReference>
<dbReference type="InterPro" id="IPR017945">
    <property type="entry name" value="DHBP_synth_RibB-like_a/b_dom"/>
</dbReference>
<gene>
    <name evidence="13" type="ORF">B273_0931</name>
</gene>
<evidence type="ECO:0000256" key="1">
    <source>
        <dbReference type="ARBA" id="ARBA00004496"/>
    </source>
</evidence>
<dbReference type="GO" id="GO:0003725">
    <property type="term" value="F:double-stranded RNA binding"/>
    <property type="evidence" value="ECO:0007669"/>
    <property type="project" value="InterPro"/>
</dbReference>
<evidence type="ECO:0000256" key="7">
    <source>
        <dbReference type="ARBA" id="ARBA00022695"/>
    </source>
</evidence>
<dbReference type="STRING" id="1208365.B273_0931"/>
<evidence type="ECO:0000256" key="3">
    <source>
        <dbReference type="ARBA" id="ARBA00012584"/>
    </source>
</evidence>
<evidence type="ECO:0000259" key="12">
    <source>
        <dbReference type="PROSITE" id="PS51163"/>
    </source>
</evidence>
<dbReference type="InterPro" id="IPR050156">
    <property type="entry name" value="TC-AMP_synthase_SUA5"/>
</dbReference>
<evidence type="ECO:0000256" key="6">
    <source>
        <dbReference type="ARBA" id="ARBA00022694"/>
    </source>
</evidence>
<accession>K6G686</accession>
<dbReference type="EMBL" id="AMWX01000002">
    <property type="protein sequence ID" value="EKO36679.1"/>
    <property type="molecule type" value="Genomic_DNA"/>
</dbReference>
<keyword evidence="8" id="KW-0547">Nucleotide-binding</keyword>
<feature type="domain" description="YrdC-like" evidence="12">
    <location>
        <begin position="4"/>
        <end position="185"/>
    </location>
</feature>
<comment type="subcellular location">
    <subcellularLocation>
        <location evidence="1">Cytoplasm</location>
    </subcellularLocation>
</comment>
<dbReference type="GO" id="GO:0000049">
    <property type="term" value="F:tRNA binding"/>
    <property type="evidence" value="ECO:0007669"/>
    <property type="project" value="TreeGrafter"/>
</dbReference>
<evidence type="ECO:0000256" key="10">
    <source>
        <dbReference type="ARBA" id="ARBA00029774"/>
    </source>
</evidence>
<name>K6G686_9GAMM</name>
<dbReference type="GO" id="GO:0008033">
    <property type="term" value="P:tRNA processing"/>
    <property type="evidence" value="ECO:0007669"/>
    <property type="project" value="UniProtKB-KW"/>
</dbReference>
<dbReference type="AlphaFoldDB" id="K6G686"/>
<dbReference type="PANTHER" id="PTHR17490:SF16">
    <property type="entry name" value="THREONYLCARBAMOYL-AMP SYNTHASE"/>
    <property type="match status" value="1"/>
</dbReference>
<comment type="catalytic activity">
    <reaction evidence="11">
        <text>L-threonine + hydrogencarbonate + ATP = L-threonylcarbamoyladenylate + diphosphate + H2O</text>
        <dbReference type="Rhea" id="RHEA:36407"/>
        <dbReference type="ChEBI" id="CHEBI:15377"/>
        <dbReference type="ChEBI" id="CHEBI:17544"/>
        <dbReference type="ChEBI" id="CHEBI:30616"/>
        <dbReference type="ChEBI" id="CHEBI:33019"/>
        <dbReference type="ChEBI" id="CHEBI:57926"/>
        <dbReference type="ChEBI" id="CHEBI:73682"/>
        <dbReference type="EC" id="2.7.7.87"/>
    </reaction>
</comment>
<keyword evidence="7" id="KW-0548">Nucleotidyltransferase</keyword>
<dbReference type="PATRIC" id="fig|1208365.4.peg.508"/>
<organism evidence="13 14">
    <name type="scientific">SAR86 cluster bacterium SAR86E</name>
    <dbReference type="NCBI Taxonomy" id="1208365"/>
    <lineage>
        <taxon>Bacteria</taxon>
        <taxon>Pseudomonadati</taxon>
        <taxon>Pseudomonadota</taxon>
        <taxon>Gammaproteobacteria</taxon>
        <taxon>SAR86 cluster</taxon>
    </lineage>
</organism>
<keyword evidence="14" id="KW-1185">Reference proteome</keyword>
<evidence type="ECO:0000313" key="13">
    <source>
        <dbReference type="EMBL" id="EKO36679.1"/>
    </source>
</evidence>
<dbReference type="GO" id="GO:0006450">
    <property type="term" value="P:regulation of translational fidelity"/>
    <property type="evidence" value="ECO:0007669"/>
    <property type="project" value="TreeGrafter"/>
</dbReference>
<evidence type="ECO:0000313" key="14">
    <source>
        <dbReference type="Proteomes" id="UP000010310"/>
    </source>
</evidence>
<keyword evidence="6" id="KW-0819">tRNA processing</keyword>
<comment type="similarity">
    <text evidence="2">Belongs to the SUA5 family.</text>
</comment>
<proteinExistence type="inferred from homology"/>
<evidence type="ECO:0000256" key="2">
    <source>
        <dbReference type="ARBA" id="ARBA00007663"/>
    </source>
</evidence>
<evidence type="ECO:0000256" key="4">
    <source>
        <dbReference type="ARBA" id="ARBA00022490"/>
    </source>
</evidence>
<evidence type="ECO:0000256" key="9">
    <source>
        <dbReference type="ARBA" id="ARBA00022840"/>
    </source>
</evidence>
<evidence type="ECO:0000256" key="11">
    <source>
        <dbReference type="ARBA" id="ARBA00048366"/>
    </source>
</evidence>
<dbReference type="Pfam" id="PF01300">
    <property type="entry name" value="Sua5_yciO_yrdC"/>
    <property type="match status" value="1"/>
</dbReference>
<reference evidence="13 14" key="1">
    <citation type="submission" date="2012-09" db="EMBL/GenBank/DDBJ databases">
        <authorList>
            <person name="Dupont C.L."/>
            <person name="Rusch D.B."/>
            <person name="Lombardo M.-J."/>
            <person name="Novotny M."/>
            <person name="Yee-Greenbaum J."/>
            <person name="Laskin R."/>
        </authorList>
    </citation>
    <scope>NUCLEOTIDE SEQUENCE [LARGE SCALE GENOMIC DNA]</scope>
    <source>
        <strain evidence="13">SAR86E</strain>
    </source>
</reference>
<keyword evidence="5" id="KW-0808">Transferase</keyword>
<sequence>MREFSSPADASNWLKEGKILIHPTEGVWGLGCNASNSSACKKISYLKKRSDKKNFILLSPSISFVLELSAELEASQIEFLESVWPGHVTVIMQANNSLSQSLKAADNTIAIRVSDHLPIKNLLNSFNDLMVSTSANISNFPTSNSLDEVKKIFDDPDVAVYAHDNGDALKPSSIIDLKTMEYIRE</sequence>
<keyword evidence="9" id="KW-0067">ATP-binding</keyword>
<dbReference type="PANTHER" id="PTHR17490">
    <property type="entry name" value="SUA5"/>
    <property type="match status" value="1"/>
</dbReference>
<dbReference type="GO" id="GO:0005524">
    <property type="term" value="F:ATP binding"/>
    <property type="evidence" value="ECO:0007669"/>
    <property type="project" value="UniProtKB-KW"/>
</dbReference>
<dbReference type="GO" id="GO:0061710">
    <property type="term" value="F:L-threonylcarbamoyladenylate synthase"/>
    <property type="evidence" value="ECO:0007669"/>
    <property type="project" value="UniProtKB-EC"/>
</dbReference>
<dbReference type="PROSITE" id="PS51163">
    <property type="entry name" value="YRDC"/>
    <property type="match status" value="1"/>
</dbReference>
<dbReference type="Gene3D" id="3.90.870.10">
    <property type="entry name" value="DHBP synthase"/>
    <property type="match status" value="1"/>
</dbReference>
<dbReference type="InterPro" id="IPR006070">
    <property type="entry name" value="Sua5-like_dom"/>
</dbReference>
<dbReference type="SUPFAM" id="SSF55821">
    <property type="entry name" value="YrdC/RibB"/>
    <property type="match status" value="1"/>
</dbReference>
<dbReference type="EC" id="2.7.7.87" evidence="3"/>